<feature type="repeat" description="ANK" evidence="3">
    <location>
        <begin position="416"/>
        <end position="448"/>
    </location>
</feature>
<evidence type="ECO:0000256" key="1">
    <source>
        <dbReference type="ARBA" id="ARBA00022737"/>
    </source>
</evidence>
<dbReference type="Pfam" id="PF12796">
    <property type="entry name" value="Ank_2"/>
    <property type="match status" value="4"/>
</dbReference>
<feature type="repeat" description="ANK" evidence="3">
    <location>
        <begin position="236"/>
        <end position="268"/>
    </location>
</feature>
<dbReference type="PRINTS" id="PR01415">
    <property type="entry name" value="ANKYRIN"/>
</dbReference>
<dbReference type="Proteomes" id="UP000641853">
    <property type="component" value="Unassembled WGS sequence"/>
</dbReference>
<dbReference type="PANTHER" id="PTHR24198">
    <property type="entry name" value="ANKYRIN REPEAT AND PROTEIN KINASE DOMAIN-CONTAINING PROTEIN"/>
    <property type="match status" value="1"/>
</dbReference>
<evidence type="ECO:0000313" key="4">
    <source>
        <dbReference type="EMBL" id="KAF7183263.1"/>
    </source>
</evidence>
<dbReference type="Gene3D" id="1.25.40.20">
    <property type="entry name" value="Ankyrin repeat-containing domain"/>
    <property type="match status" value="5"/>
</dbReference>
<feature type="repeat" description="ANK" evidence="3">
    <location>
        <begin position="333"/>
        <end position="364"/>
    </location>
</feature>
<keyword evidence="1" id="KW-0677">Repeat</keyword>
<evidence type="ECO:0000313" key="5">
    <source>
        <dbReference type="Proteomes" id="UP000641853"/>
    </source>
</evidence>
<evidence type="ECO:0008006" key="6">
    <source>
        <dbReference type="Google" id="ProtNLM"/>
    </source>
</evidence>
<keyword evidence="2 3" id="KW-0040">ANK repeat</keyword>
<comment type="caution">
    <text evidence="4">The sequence shown here is derived from an EMBL/GenBank/DDBJ whole genome shotgun (WGS) entry which is preliminary data.</text>
</comment>
<dbReference type="PROSITE" id="PS50088">
    <property type="entry name" value="ANK_REPEAT"/>
    <property type="match status" value="10"/>
</dbReference>
<dbReference type="SMART" id="SM00248">
    <property type="entry name" value="ANK"/>
    <property type="match status" value="12"/>
</dbReference>
<feature type="repeat" description="ANK" evidence="3">
    <location>
        <begin position="300"/>
        <end position="332"/>
    </location>
</feature>
<protein>
    <recommendedName>
        <fullName evidence="6">Ankyrin repeat protein</fullName>
    </recommendedName>
</protein>
<feature type="repeat" description="ANK" evidence="3">
    <location>
        <begin position="105"/>
        <end position="137"/>
    </location>
</feature>
<keyword evidence="5" id="KW-1185">Reference proteome</keyword>
<feature type="repeat" description="ANK" evidence="3">
    <location>
        <begin position="171"/>
        <end position="203"/>
    </location>
</feature>
<sequence length="470" mass="51291">MPDLLALWQAASVGDTDAIQMFLDNGADVNSMDDQSGTAYTALHHASAQGHSTAVRLLLHHNADVDKLGSDGMTALHLAAQNGHDEPVRIMLEHGIDVNQRTKIGHMTALHLAAEAGNLPVVRVLLHHGADIAAVDEVGNSPLHFSAKNGHADVTSVLFVHGANAYAQNELQEFPLHDAARSGNEQVVRALLEYGANPWTRPSFGLTPMEYAIREGHENIVRELLYQQHFPMPRADGESALVVAAGSWQASFVKLLLDMGFDANATIDSFQPHRIPTMPGQFVTMSELEQNFDICSELRGPWSALHAAVQRGNQAITRVLLDNNASIDCIDAYGWTPLHLAASKTLDLVPLLVEYGADANIRDKQGCIPLHWAVAGSVVMAHASGWSSTRNNIAIQEEVVALLLQHTSDINVRNTDGQTALHWAVRYGERTILHLLVKQHADSRITDAYGWTALDWAIECGREDMVHLLS</sequence>
<feature type="repeat" description="ANK" evidence="3">
    <location>
        <begin position="71"/>
        <end position="103"/>
    </location>
</feature>
<name>A0A8H6R276_9EURO</name>
<feature type="repeat" description="ANK" evidence="3">
    <location>
        <begin position="38"/>
        <end position="70"/>
    </location>
</feature>
<dbReference type="EMBL" id="JACBAG010001734">
    <property type="protein sequence ID" value="KAF7183263.1"/>
    <property type="molecule type" value="Genomic_DNA"/>
</dbReference>
<feature type="repeat" description="ANK" evidence="3">
    <location>
        <begin position="2"/>
        <end position="34"/>
    </location>
</feature>
<organism evidence="4 5">
    <name type="scientific">Aspergillus felis</name>
    <dbReference type="NCBI Taxonomy" id="1287682"/>
    <lineage>
        <taxon>Eukaryota</taxon>
        <taxon>Fungi</taxon>
        <taxon>Dikarya</taxon>
        <taxon>Ascomycota</taxon>
        <taxon>Pezizomycotina</taxon>
        <taxon>Eurotiomycetes</taxon>
        <taxon>Eurotiomycetidae</taxon>
        <taxon>Eurotiales</taxon>
        <taxon>Aspergillaceae</taxon>
        <taxon>Aspergillus</taxon>
        <taxon>Aspergillus subgen. Fumigati</taxon>
    </lineage>
</organism>
<dbReference type="InterPro" id="IPR002110">
    <property type="entry name" value="Ankyrin_rpt"/>
</dbReference>
<evidence type="ECO:0000256" key="2">
    <source>
        <dbReference type="ARBA" id="ARBA00023043"/>
    </source>
</evidence>
<reference evidence="4" key="1">
    <citation type="submission" date="2020-06" db="EMBL/GenBank/DDBJ databases">
        <title>Draft genome sequences of strains closely related to Aspergillus parafelis and Aspergillus hiratsukae.</title>
        <authorList>
            <person name="Dos Santos R.A.C."/>
            <person name="Rivero-Menendez O."/>
            <person name="Steenwyk J.L."/>
            <person name="Mead M.E."/>
            <person name="Goldman G.H."/>
            <person name="Alastruey-Izquierdo A."/>
            <person name="Rokas A."/>
        </authorList>
    </citation>
    <scope>NUCLEOTIDE SEQUENCE</scope>
    <source>
        <strain evidence="4">CNM-CM7691</strain>
    </source>
</reference>
<accession>A0A8H6R276</accession>
<dbReference type="AlphaFoldDB" id="A0A8H6R276"/>
<evidence type="ECO:0000256" key="3">
    <source>
        <dbReference type="PROSITE-ProRule" id="PRU00023"/>
    </source>
</evidence>
<dbReference type="PROSITE" id="PS50297">
    <property type="entry name" value="ANK_REP_REGION"/>
    <property type="match status" value="7"/>
</dbReference>
<gene>
    <name evidence="4" type="ORF">CNMCM7691_003176</name>
</gene>
<dbReference type="SUPFAM" id="SSF48403">
    <property type="entry name" value="Ankyrin repeat"/>
    <property type="match status" value="2"/>
</dbReference>
<feature type="repeat" description="ANK" evidence="3">
    <location>
        <begin position="138"/>
        <end position="170"/>
    </location>
</feature>
<proteinExistence type="predicted"/>
<dbReference type="InterPro" id="IPR036770">
    <property type="entry name" value="Ankyrin_rpt-contain_sf"/>
</dbReference>
<dbReference type="PANTHER" id="PTHR24198:SF165">
    <property type="entry name" value="ANKYRIN REPEAT-CONTAINING PROTEIN-RELATED"/>
    <property type="match status" value="1"/>
</dbReference>